<evidence type="ECO:0000259" key="2">
    <source>
        <dbReference type="SMART" id="SM00860"/>
    </source>
</evidence>
<dbReference type="eggNOG" id="ENOG5032P4Z">
    <property type="taxonomic scope" value="Bacteria"/>
</dbReference>
<feature type="region of interest" description="Disordered" evidence="1">
    <location>
        <begin position="1"/>
        <end position="41"/>
    </location>
</feature>
<feature type="compositionally biased region" description="Low complexity" evidence="1">
    <location>
        <begin position="9"/>
        <end position="28"/>
    </location>
</feature>
<name>Q82RV7_STRAW</name>
<evidence type="ECO:0000313" key="3">
    <source>
        <dbReference type="EMBL" id="BAC67744.1"/>
    </source>
</evidence>
<proteinExistence type="predicted"/>
<dbReference type="Proteomes" id="UP000000428">
    <property type="component" value="Chromosome"/>
</dbReference>
<feature type="domain" description="Knr4/Smi1-like" evidence="2">
    <location>
        <begin position="96"/>
        <end position="236"/>
    </location>
</feature>
<organism evidence="3 4">
    <name type="scientific">Streptomyces avermitilis (strain ATCC 31267 / DSM 46492 / JCM 5070 / NBRC 14893 / NCIMB 12804 / NRRL 8165 / MA-4680)</name>
    <dbReference type="NCBI Taxonomy" id="227882"/>
    <lineage>
        <taxon>Bacteria</taxon>
        <taxon>Bacillati</taxon>
        <taxon>Actinomycetota</taxon>
        <taxon>Actinomycetes</taxon>
        <taxon>Kitasatosporales</taxon>
        <taxon>Streptomycetaceae</taxon>
        <taxon>Streptomyces</taxon>
    </lineage>
</organism>
<reference evidence="3 4" key="2">
    <citation type="journal article" date="2003" name="Nat. Biotechnol.">
        <title>Complete genome sequence and comparative analysis of the industrial microorganism Streptomyces avermitilis.</title>
        <authorList>
            <person name="Ikeda H."/>
            <person name="Ishikawa J."/>
            <person name="Hanamoto A."/>
            <person name="Shinose M."/>
            <person name="Kikuchi H."/>
            <person name="Shiba T."/>
            <person name="Sakaki Y."/>
            <person name="Hattori M."/>
            <person name="Omura S."/>
        </authorList>
    </citation>
    <scope>NUCLEOTIDE SEQUENCE [LARGE SCALE GENOMIC DNA]</scope>
    <source>
        <strain evidence="4">ATCC 31267 / DSM 46492 / JCM 5070 / NBRC 14893 / NCIMB 12804 / NRRL 8165 / MA-4680</strain>
    </source>
</reference>
<dbReference type="SUPFAM" id="SSF160631">
    <property type="entry name" value="SMI1/KNR4-like"/>
    <property type="match status" value="1"/>
</dbReference>
<reference evidence="3 4" key="1">
    <citation type="journal article" date="2001" name="Proc. Natl. Acad. Sci. U.S.A.">
        <title>Genome sequence of an industrial microorganism Streptomyces avermitilis: deducing the ability of producing secondary metabolites.</title>
        <authorList>
            <person name="Omura S."/>
            <person name="Ikeda H."/>
            <person name="Ishikawa J."/>
            <person name="Hanamoto A."/>
            <person name="Takahashi C."/>
            <person name="Shinose M."/>
            <person name="Takahashi Y."/>
            <person name="Horikawa H."/>
            <person name="Nakazawa H."/>
            <person name="Osonoe T."/>
            <person name="Kikuchi H."/>
            <person name="Shiba T."/>
            <person name="Sakaki Y."/>
            <person name="Hattori M."/>
        </authorList>
    </citation>
    <scope>NUCLEOTIDE SEQUENCE [LARGE SCALE GENOMIC DNA]</scope>
    <source>
        <strain evidence="4">ATCC 31267 / DSM 46492 / JCM 5070 / NBRC 14893 / NCIMB 12804 / NRRL 8165 / MA-4680</strain>
    </source>
</reference>
<dbReference type="AlphaFoldDB" id="Q82RV7"/>
<reference evidence="3 4" key="3">
    <citation type="journal article" date="2014" name="J. Ind. Microbiol. Biotechnol.">
        <title>Genome mining of the Streptomyces avermitilis genome and development of genome-minimized hosts for heterologous expression of biosynthetic gene clusters.</title>
        <authorList>
            <person name="Ikeda H."/>
            <person name="Shin-ya K."/>
            <person name="Omura S."/>
        </authorList>
    </citation>
    <scope>NUCLEOTIDE SEQUENCE [LARGE SCALE GENOMIC DNA]</scope>
    <source>
        <strain evidence="4">ATCC 31267 / DSM 46492 / JCM 5070 / NBRC 14893 / NCIMB 12804 / NRRL 8165 / MA-4680</strain>
    </source>
</reference>
<protein>
    <submittedName>
        <fullName evidence="3">Secreted protein</fullName>
    </submittedName>
</protein>
<evidence type="ECO:0000256" key="1">
    <source>
        <dbReference type="SAM" id="MobiDB-lite"/>
    </source>
</evidence>
<sequence length="283" mass="30944">MSGFVRTGACACSPSPSASPTCSTTSSSGRHAPMSPPPFCAGGEVREVAGARHETRRVAGMTDDQQQEQAVAGAWARIEEWLERHAPRSYRMLPPPAPEADIREVEQELDLTVPPGLKAFYRLRNGTGHPGDFGWTPEPDTGLPLQGQETAWLLPRKHGIPPVQHLPYWDEGPHTIGRPDDPMVRYLAFAATDRSGLYGLFTDCTPGTGYGRIGTFEEAGIPKLGVWSSFADYLIEVADALYENRGVEYADGHQDTKVPGLVDQALVWDGPAHPRDPEWTRFA</sequence>
<dbReference type="InterPro" id="IPR037883">
    <property type="entry name" value="Knr4/Smi1-like_sf"/>
</dbReference>
<dbReference type="HOGENOM" id="CLU_085722_0_0_11"/>
<keyword evidence="4" id="KW-1185">Reference proteome</keyword>
<dbReference type="InterPro" id="IPR018958">
    <property type="entry name" value="Knr4/Smi1-like_dom"/>
</dbReference>
<dbReference type="SMART" id="SM00860">
    <property type="entry name" value="SMI1_KNR4"/>
    <property type="match status" value="1"/>
</dbReference>
<gene>
    <name evidence="3" type="ORF">SAVERM_35</name>
</gene>
<dbReference type="EMBL" id="BA000030">
    <property type="protein sequence ID" value="BAC67744.1"/>
    <property type="molecule type" value="Genomic_DNA"/>
</dbReference>
<accession>Q82RV7</accession>
<dbReference type="Pfam" id="PF09346">
    <property type="entry name" value="SMI1_KNR4"/>
    <property type="match status" value="1"/>
</dbReference>
<dbReference type="KEGG" id="sma:SAVERM_35"/>
<evidence type="ECO:0000313" key="4">
    <source>
        <dbReference type="Proteomes" id="UP000000428"/>
    </source>
</evidence>